<gene>
    <name evidence="2" type="ORF">HPF_00960</name>
</gene>
<sequence length="185" mass="19911">MSTVFSPSSAPVGMGTAADRGIGRTSRFDGSRSLATMLLAAAVAALVVLADQMIGSWADGHLFLGWVALWVVIFAGSALFAGTARRAAKATLRSLDSWSRSLAEARAEARLWDLARTDPRLKAELMQARAREAELAEELNPSPVAAKNDYADALAPMGLDTGFSAPLRRWAQMEVRRQTGYLPYL</sequence>
<dbReference type="AlphaFoldDB" id="A0A4P6WS72"/>
<proteinExistence type="predicted"/>
<keyword evidence="1" id="KW-0812">Transmembrane</keyword>
<keyword evidence="1" id="KW-0472">Membrane</keyword>
<dbReference type="Proteomes" id="UP000293912">
    <property type="component" value="Chromosome"/>
</dbReference>
<reference evidence="2 3" key="1">
    <citation type="submission" date="2019-03" db="EMBL/GenBank/DDBJ databases">
        <authorList>
            <person name="Sebastian G."/>
            <person name="Baumann P."/>
            <person name="Ruckert C."/>
            <person name="Kalinowski J."/>
            <person name="Nebel B."/>
            <person name="Takors R."/>
            <person name="Blombach B."/>
        </authorList>
    </citation>
    <scope>NUCLEOTIDE SEQUENCE [LARGE SCALE GENOMIC DNA]</scope>
    <source>
        <strain evidence="2 3">DSM 1084</strain>
    </source>
</reference>
<keyword evidence="3" id="KW-1185">Reference proteome</keyword>
<organism evidence="2 3">
    <name type="scientific">Hydrogenophaga pseudoflava</name>
    <name type="common">Pseudomonas carboxydoflava</name>
    <dbReference type="NCBI Taxonomy" id="47421"/>
    <lineage>
        <taxon>Bacteria</taxon>
        <taxon>Pseudomonadati</taxon>
        <taxon>Pseudomonadota</taxon>
        <taxon>Betaproteobacteria</taxon>
        <taxon>Burkholderiales</taxon>
        <taxon>Comamonadaceae</taxon>
        <taxon>Hydrogenophaga</taxon>
    </lineage>
</organism>
<feature type="transmembrane region" description="Helical" evidence="1">
    <location>
        <begin position="63"/>
        <end position="84"/>
    </location>
</feature>
<name>A0A4P6WS72_HYDPS</name>
<evidence type="ECO:0000313" key="3">
    <source>
        <dbReference type="Proteomes" id="UP000293912"/>
    </source>
</evidence>
<dbReference type="RefSeq" id="WP_066152309.1">
    <property type="nucleotide sequence ID" value="NZ_CP037867.1"/>
</dbReference>
<accession>A0A4P6WS72</accession>
<protein>
    <submittedName>
        <fullName evidence="2">Uncharacterized protein</fullName>
    </submittedName>
</protein>
<keyword evidence="1" id="KW-1133">Transmembrane helix</keyword>
<evidence type="ECO:0000313" key="2">
    <source>
        <dbReference type="EMBL" id="QBM26227.1"/>
    </source>
</evidence>
<feature type="transmembrane region" description="Helical" evidence="1">
    <location>
        <begin position="34"/>
        <end position="57"/>
    </location>
</feature>
<evidence type="ECO:0000256" key="1">
    <source>
        <dbReference type="SAM" id="Phobius"/>
    </source>
</evidence>
<dbReference type="EMBL" id="CP037867">
    <property type="protein sequence ID" value="QBM26227.1"/>
    <property type="molecule type" value="Genomic_DNA"/>
</dbReference>
<dbReference type="KEGG" id="hpse:HPF_00960"/>